<gene>
    <name evidence="1" type="ORF">HETIRDRAFT_427921</name>
</gene>
<name>W4K7U1_HETIT</name>
<dbReference type="HOGENOM" id="CLU_548667_0_0_1"/>
<dbReference type="GeneID" id="20674239"/>
<dbReference type="AlphaFoldDB" id="W4K7U1"/>
<dbReference type="SUPFAM" id="SSF52047">
    <property type="entry name" value="RNI-like"/>
    <property type="match status" value="1"/>
</dbReference>
<evidence type="ECO:0008006" key="3">
    <source>
        <dbReference type="Google" id="ProtNLM"/>
    </source>
</evidence>
<dbReference type="Proteomes" id="UP000030671">
    <property type="component" value="Unassembled WGS sequence"/>
</dbReference>
<evidence type="ECO:0000313" key="1">
    <source>
        <dbReference type="EMBL" id="ETW81141.1"/>
    </source>
</evidence>
<accession>W4K7U1</accession>
<organism evidence="1 2">
    <name type="scientific">Heterobasidion irregulare (strain TC 32-1)</name>
    <dbReference type="NCBI Taxonomy" id="747525"/>
    <lineage>
        <taxon>Eukaryota</taxon>
        <taxon>Fungi</taxon>
        <taxon>Dikarya</taxon>
        <taxon>Basidiomycota</taxon>
        <taxon>Agaricomycotina</taxon>
        <taxon>Agaricomycetes</taxon>
        <taxon>Russulales</taxon>
        <taxon>Bondarzewiaceae</taxon>
        <taxon>Heterobasidion</taxon>
        <taxon>Heterobasidion annosum species complex</taxon>
    </lineage>
</organism>
<proteinExistence type="predicted"/>
<sequence>METHIFPLEILSDIFLYSLPNFPDQVLSLHSAPLVLTQVSREWRALARCIPELWAQIRLPDTENWSDAALASLFAELGTWLRLSRSSLLSIHLATHDPRGYTRYLNVLSVHSRRWKDVHMELAPGHYLPPISLLAVPFLERFTLKAKLSAENAEALKESLRFAPSLHAIDVEWHPGWSLPWPKMTQLAMHADESLPIFDLAQLTSHLSQCNVLSSLKLAAIDYDDFVGTALTAELPQLQVLDAALEDPVVLGSFLRTIAAPQLHTLRLCTRDAVELFSSGNLHIGLREMLSRCSLTLHVFELTSRWVSDGLLIEALRNMPNLSYLSLKSMPLSRATLEALTSRWTHEGKLTSGLCTKLEHLHLRTDDHTPNFPYEQLASLVESRRRVVPDSFHANTPDAPVVARLTSFEMADHDNTLVLRDVAMKDCVGSSTDKMFLGAGNNGALRLSSLNSEERLPDVLDQPRRLHLHRPSDISYVLRPQRTSTFEGTEDAMEHMT</sequence>
<evidence type="ECO:0000313" key="2">
    <source>
        <dbReference type="Proteomes" id="UP000030671"/>
    </source>
</evidence>
<dbReference type="KEGG" id="hir:HETIRDRAFT_427921"/>
<dbReference type="Gene3D" id="3.80.10.10">
    <property type="entry name" value="Ribonuclease Inhibitor"/>
    <property type="match status" value="1"/>
</dbReference>
<dbReference type="InParanoid" id="W4K7U1"/>
<reference evidence="1 2" key="1">
    <citation type="journal article" date="2012" name="New Phytol.">
        <title>Insight into trade-off between wood decay and parasitism from the genome of a fungal forest pathogen.</title>
        <authorList>
            <person name="Olson A."/>
            <person name="Aerts A."/>
            <person name="Asiegbu F."/>
            <person name="Belbahri L."/>
            <person name="Bouzid O."/>
            <person name="Broberg A."/>
            <person name="Canback B."/>
            <person name="Coutinho P.M."/>
            <person name="Cullen D."/>
            <person name="Dalman K."/>
            <person name="Deflorio G."/>
            <person name="van Diepen L.T."/>
            <person name="Dunand C."/>
            <person name="Duplessis S."/>
            <person name="Durling M."/>
            <person name="Gonthier P."/>
            <person name="Grimwood J."/>
            <person name="Fossdal C.G."/>
            <person name="Hansson D."/>
            <person name="Henrissat B."/>
            <person name="Hietala A."/>
            <person name="Himmelstrand K."/>
            <person name="Hoffmeister D."/>
            <person name="Hogberg N."/>
            <person name="James T.Y."/>
            <person name="Karlsson M."/>
            <person name="Kohler A."/>
            <person name="Kues U."/>
            <person name="Lee Y.H."/>
            <person name="Lin Y.C."/>
            <person name="Lind M."/>
            <person name="Lindquist E."/>
            <person name="Lombard V."/>
            <person name="Lucas S."/>
            <person name="Lunden K."/>
            <person name="Morin E."/>
            <person name="Murat C."/>
            <person name="Park J."/>
            <person name="Raffaello T."/>
            <person name="Rouze P."/>
            <person name="Salamov A."/>
            <person name="Schmutz J."/>
            <person name="Solheim H."/>
            <person name="Stahlberg J."/>
            <person name="Velez H."/>
            <person name="de Vries R.P."/>
            <person name="Wiebenga A."/>
            <person name="Woodward S."/>
            <person name="Yakovlev I."/>
            <person name="Garbelotto M."/>
            <person name="Martin F."/>
            <person name="Grigoriev I.V."/>
            <person name="Stenlid J."/>
        </authorList>
    </citation>
    <scope>NUCLEOTIDE SEQUENCE [LARGE SCALE GENOMIC DNA]</scope>
    <source>
        <strain evidence="1 2">TC 32-1</strain>
    </source>
</reference>
<protein>
    <recommendedName>
        <fullName evidence="3">F-box domain-containing protein</fullName>
    </recommendedName>
</protein>
<dbReference type="EMBL" id="KI925459">
    <property type="protein sequence ID" value="ETW81141.1"/>
    <property type="molecule type" value="Genomic_DNA"/>
</dbReference>
<dbReference type="OrthoDB" id="3270987at2759"/>
<keyword evidence="2" id="KW-1185">Reference proteome</keyword>
<dbReference type="InterPro" id="IPR032675">
    <property type="entry name" value="LRR_dom_sf"/>
</dbReference>
<dbReference type="RefSeq" id="XP_009547812.1">
    <property type="nucleotide sequence ID" value="XM_009549517.1"/>
</dbReference>